<reference evidence="1" key="1">
    <citation type="submission" date="2020-02" db="EMBL/GenBank/DDBJ databases">
        <authorList>
            <person name="Meier V. D."/>
        </authorList>
    </citation>
    <scope>NUCLEOTIDE SEQUENCE</scope>
    <source>
        <strain evidence="1">AVDCRST_MAG68</strain>
    </source>
</reference>
<name>A0A6J4MA69_9BACT</name>
<organism evidence="1">
    <name type="scientific">uncultured Gemmatimonadota bacterium</name>
    <dbReference type="NCBI Taxonomy" id="203437"/>
    <lineage>
        <taxon>Bacteria</taxon>
        <taxon>Pseudomonadati</taxon>
        <taxon>Gemmatimonadota</taxon>
        <taxon>environmental samples</taxon>
    </lineage>
</organism>
<feature type="non-terminal residue" evidence="1">
    <location>
        <position position="52"/>
    </location>
</feature>
<dbReference type="EMBL" id="CADCTW010000177">
    <property type="protein sequence ID" value="CAA9352845.1"/>
    <property type="molecule type" value="Genomic_DNA"/>
</dbReference>
<sequence>GGVARGRAPGTKLSGVFTPYTWMRWRVRNGGGDDGGGRAAEKVGGCGGWGGV</sequence>
<feature type="non-terminal residue" evidence="1">
    <location>
        <position position="1"/>
    </location>
</feature>
<protein>
    <submittedName>
        <fullName evidence="1">Uncharacterized protein</fullName>
    </submittedName>
</protein>
<evidence type="ECO:0000313" key="1">
    <source>
        <dbReference type="EMBL" id="CAA9352845.1"/>
    </source>
</evidence>
<gene>
    <name evidence="1" type="ORF">AVDCRST_MAG68-3785</name>
</gene>
<proteinExistence type="predicted"/>
<dbReference type="AlphaFoldDB" id="A0A6J4MA69"/>
<accession>A0A6J4MA69</accession>